<dbReference type="PANTHER" id="PTHR43796:SF2">
    <property type="entry name" value="CARBOXYNORSPERMIDINE SYNTHASE"/>
    <property type="match status" value="1"/>
</dbReference>
<reference evidence="3 4" key="1">
    <citation type="submission" date="2020-08" db="EMBL/GenBank/DDBJ databases">
        <title>Genemic of Streptomyces polyaspartic.</title>
        <authorList>
            <person name="Liu W."/>
        </authorList>
    </citation>
    <scope>NUCLEOTIDE SEQUENCE [LARGE SCALE GENOMIC DNA]</scope>
    <source>
        <strain evidence="3 4">TRM66268-LWL</strain>
    </source>
</reference>
<evidence type="ECO:0000313" key="3">
    <source>
        <dbReference type="EMBL" id="MBC9711473.1"/>
    </source>
</evidence>
<evidence type="ECO:0000259" key="1">
    <source>
        <dbReference type="Pfam" id="PF03435"/>
    </source>
</evidence>
<dbReference type="InterPro" id="IPR005097">
    <property type="entry name" value="Sacchrp_dh_NADP-bd"/>
</dbReference>
<dbReference type="SUPFAM" id="SSF51735">
    <property type="entry name" value="NAD(P)-binding Rossmann-fold domains"/>
    <property type="match status" value="1"/>
</dbReference>
<dbReference type="Gene3D" id="3.30.360.10">
    <property type="entry name" value="Dihydrodipicolinate Reductase, domain 2"/>
    <property type="match status" value="1"/>
</dbReference>
<gene>
    <name evidence="3" type="ORF">H9Y04_02660</name>
</gene>
<protein>
    <submittedName>
        <fullName evidence="3">Saccharopine dehydrogenase NADP-binding domain-containing protein</fullName>
    </submittedName>
</protein>
<dbReference type="Pfam" id="PF03435">
    <property type="entry name" value="Sacchrp_dh_NADP"/>
    <property type="match status" value="1"/>
</dbReference>
<dbReference type="Pfam" id="PF16653">
    <property type="entry name" value="Sacchrp_dh_C"/>
    <property type="match status" value="1"/>
</dbReference>
<dbReference type="RefSeq" id="WP_187811996.1">
    <property type="nucleotide sequence ID" value="NZ_JACTVJ010000002.1"/>
</dbReference>
<organism evidence="3 4">
    <name type="scientific">Streptomyces polyasparticus</name>
    <dbReference type="NCBI Taxonomy" id="2767826"/>
    <lineage>
        <taxon>Bacteria</taxon>
        <taxon>Bacillati</taxon>
        <taxon>Actinomycetota</taxon>
        <taxon>Actinomycetes</taxon>
        <taxon>Kitasatosporales</taxon>
        <taxon>Streptomycetaceae</taxon>
        <taxon>Streptomyces</taxon>
    </lineage>
</organism>
<dbReference type="InterPro" id="IPR036291">
    <property type="entry name" value="NAD(P)-bd_dom_sf"/>
</dbReference>
<feature type="domain" description="Saccharopine dehydrogenase-like C-terminal" evidence="2">
    <location>
        <begin position="147"/>
        <end position="400"/>
    </location>
</feature>
<accession>A0ABR7SAX3</accession>
<dbReference type="EMBL" id="JACTVJ010000002">
    <property type="protein sequence ID" value="MBC9711473.1"/>
    <property type="molecule type" value="Genomic_DNA"/>
</dbReference>
<name>A0ABR7SAX3_9ACTN</name>
<evidence type="ECO:0000259" key="2">
    <source>
        <dbReference type="Pfam" id="PF16653"/>
    </source>
</evidence>
<feature type="domain" description="Saccharopine dehydrogenase NADP binding" evidence="1">
    <location>
        <begin position="3"/>
        <end position="142"/>
    </location>
</feature>
<comment type="caution">
    <text evidence="3">The sequence shown here is derived from an EMBL/GenBank/DDBJ whole genome shotgun (WGS) entry which is preliminary data.</text>
</comment>
<dbReference type="Proteomes" id="UP000642284">
    <property type="component" value="Unassembled WGS sequence"/>
</dbReference>
<proteinExistence type="predicted"/>
<sequence length="409" mass="44588">MRVLLVGAGGVGTAVTRIAARRDFLTHMVVADYDLSRAEAAVAALGEEQQARFSAFRLDASDQEAVRRALTEEHCDVLLNATDPRFVMPLFDAALAAGTHYLDMAMSLSAPHATAPYENCGVKLGDEQFAKAAEWEAAGRLALCGMGVEPGLSDVFARYAADELFDEIEEIGVRDGANLTVEGYDFAPSFSIWTTIEECLNPPVVYEKDRGWFTTAPFSEPEVFEFPEGIGPVECVNVEHEEVLLIPRWVDARRVTFKYGLGDDFIAKLKTLHELGLDSTTKVAVPGPDGRKVEVSPRDVVAACLPDPATLGDRMKGKTCAGTWVKGTKDGAAREVYLYHVVDNEWSMREYGSQAVVWQTAVNPVVALELIATGVWKSSGVLGPEALAPRPFLDLLTAYGSPWGLREER</sequence>
<dbReference type="Gene3D" id="3.40.50.720">
    <property type="entry name" value="NAD(P)-binding Rossmann-like Domain"/>
    <property type="match status" value="1"/>
</dbReference>
<keyword evidence="4" id="KW-1185">Reference proteome</keyword>
<evidence type="ECO:0000313" key="4">
    <source>
        <dbReference type="Proteomes" id="UP000642284"/>
    </source>
</evidence>
<dbReference type="PANTHER" id="PTHR43796">
    <property type="entry name" value="CARBOXYNORSPERMIDINE SYNTHASE"/>
    <property type="match status" value="1"/>
</dbReference>
<dbReference type="InterPro" id="IPR032095">
    <property type="entry name" value="Sacchrp_dh-like_C"/>
</dbReference>